<feature type="region of interest" description="Disordered" evidence="1">
    <location>
        <begin position="799"/>
        <end position="834"/>
    </location>
</feature>
<evidence type="ECO:0000256" key="1">
    <source>
        <dbReference type="SAM" id="MobiDB-lite"/>
    </source>
</evidence>
<feature type="compositionally biased region" description="Low complexity" evidence="1">
    <location>
        <begin position="994"/>
        <end position="1010"/>
    </location>
</feature>
<feature type="region of interest" description="Disordered" evidence="1">
    <location>
        <begin position="1"/>
        <end position="21"/>
    </location>
</feature>
<feature type="compositionally biased region" description="Polar residues" evidence="1">
    <location>
        <begin position="540"/>
        <end position="550"/>
    </location>
</feature>
<feature type="compositionally biased region" description="Polar residues" evidence="1">
    <location>
        <begin position="210"/>
        <end position="233"/>
    </location>
</feature>
<evidence type="ECO:0000313" key="4">
    <source>
        <dbReference type="Proteomes" id="UP000762676"/>
    </source>
</evidence>
<evidence type="ECO:0000313" key="3">
    <source>
        <dbReference type="EMBL" id="GFS22611.1"/>
    </source>
</evidence>
<feature type="transmembrane region" description="Helical" evidence="2">
    <location>
        <begin position="119"/>
        <end position="140"/>
    </location>
</feature>
<gene>
    <name evidence="3" type="ORF">ElyMa_001620300</name>
</gene>
<reference evidence="3 4" key="1">
    <citation type="journal article" date="2021" name="Elife">
        <title>Chloroplast acquisition without the gene transfer in kleptoplastic sea slugs, Plakobranchus ocellatus.</title>
        <authorList>
            <person name="Maeda T."/>
            <person name="Takahashi S."/>
            <person name="Yoshida T."/>
            <person name="Shimamura S."/>
            <person name="Takaki Y."/>
            <person name="Nagai Y."/>
            <person name="Toyoda A."/>
            <person name="Suzuki Y."/>
            <person name="Arimoto A."/>
            <person name="Ishii H."/>
            <person name="Satoh N."/>
            <person name="Nishiyama T."/>
            <person name="Hasebe M."/>
            <person name="Maruyama T."/>
            <person name="Minagawa J."/>
            <person name="Obokata J."/>
            <person name="Shigenobu S."/>
        </authorList>
    </citation>
    <scope>NUCLEOTIDE SEQUENCE [LARGE SCALE GENOMIC DNA]</scope>
</reference>
<feature type="region of interest" description="Disordered" evidence="1">
    <location>
        <begin position="912"/>
        <end position="1033"/>
    </location>
</feature>
<feature type="compositionally biased region" description="Low complexity" evidence="1">
    <location>
        <begin position="1110"/>
        <end position="1122"/>
    </location>
</feature>
<comment type="caution">
    <text evidence="3">The sequence shown here is derived from an EMBL/GenBank/DDBJ whole genome shotgun (WGS) entry which is preliminary data.</text>
</comment>
<protein>
    <submittedName>
        <fullName evidence="3">Uncharacterized protein</fullName>
    </submittedName>
</protein>
<feature type="region of interest" description="Disordered" evidence="1">
    <location>
        <begin position="1110"/>
        <end position="1192"/>
    </location>
</feature>
<proteinExistence type="predicted"/>
<feature type="compositionally biased region" description="Basic and acidic residues" evidence="1">
    <location>
        <begin position="1138"/>
        <end position="1147"/>
    </location>
</feature>
<feature type="compositionally biased region" description="Low complexity" evidence="1">
    <location>
        <begin position="967"/>
        <end position="978"/>
    </location>
</feature>
<name>A0AAV4JPV0_9GAST</name>
<feature type="compositionally biased region" description="Polar residues" evidence="1">
    <location>
        <begin position="951"/>
        <end position="961"/>
    </location>
</feature>
<keyword evidence="2" id="KW-0472">Membrane</keyword>
<dbReference type="AlphaFoldDB" id="A0AAV4JPV0"/>
<feature type="compositionally biased region" description="Low complexity" evidence="1">
    <location>
        <begin position="159"/>
        <end position="180"/>
    </location>
</feature>
<evidence type="ECO:0000256" key="2">
    <source>
        <dbReference type="SAM" id="Phobius"/>
    </source>
</evidence>
<keyword evidence="2" id="KW-1133">Transmembrane helix</keyword>
<feature type="compositionally biased region" description="Low complexity" evidence="1">
    <location>
        <begin position="680"/>
        <end position="701"/>
    </location>
</feature>
<feature type="region of interest" description="Disordered" evidence="1">
    <location>
        <begin position="499"/>
        <end position="553"/>
    </location>
</feature>
<feature type="compositionally biased region" description="Polar residues" evidence="1">
    <location>
        <begin position="592"/>
        <end position="618"/>
    </location>
</feature>
<keyword evidence="2" id="KW-0812">Transmembrane</keyword>
<feature type="region of interest" description="Disordered" evidence="1">
    <location>
        <begin position="159"/>
        <end position="185"/>
    </location>
</feature>
<feature type="compositionally biased region" description="Basic and acidic residues" evidence="1">
    <location>
        <begin position="516"/>
        <end position="525"/>
    </location>
</feature>
<feature type="region of interest" description="Disordered" evidence="1">
    <location>
        <begin position="199"/>
        <end position="233"/>
    </location>
</feature>
<feature type="compositionally biased region" description="Polar residues" evidence="1">
    <location>
        <begin position="1148"/>
        <end position="1170"/>
    </location>
</feature>
<keyword evidence="4" id="KW-1185">Reference proteome</keyword>
<dbReference type="Proteomes" id="UP000762676">
    <property type="component" value="Unassembled WGS sequence"/>
</dbReference>
<sequence>MTTERSPHARPAQSTEHAKGAKVMLSLPSTPSRQSTPSLRLSTSVKRTSEFALLKVHSYNISNHTSTTTTSTTTTPTTTTTTTTPGGTSTSAELTGTGGNTVSQEQLSKEFYRSYNPSTGLHTAAVLGSILVWLVLYLIYRTKVRRCILRAKRRFEGETSLSSSSFNTNNNTNWNNKNNNGIEERPVSGEEDLYACTSDGGQGSVGKKPLQNTTEFSDSLSNSGTGTGTNPNMTRSAFVNPSIVIETSPTDSLPLSPGVYNNSTFNNGYQFPCSVSSYQRDTGYCRGDNHTDMIFQFPCVDNNCQGHCDFHDNNRNPRCDDQGLITATSRCEQGQCYKEHYPCDDFDYHHHNYQYRDHHCYPQQEEAHCQPCPQQLPKSVLDIPSATARWVQTMPLAMRSFQDLTNGPGGFGAFRFGGLHQSTLGPMGPVYKPCSCPMVCPPSPQQPMQLLQPSFYNNSMPVLPSPISQRLEGGASFLEFGLDGIPLFCRQNENDNVMNMVNAKRRKMKRRKDRKSKTLGEDKGKISRRRSSSRDYREPNSVTSRGYSGQSRRHTMCVADASGDQNTQDVRGDIHAMAGARSKAPSNLTISIPKNNNCTHKDTSSSISVDGSNNNSRRSPVPLPVTPTVTIQNSCGPSYHHRRHTSIASVSSSSSDLMVLPVPLPVACPQPVPSPPRLPSPHLLSSPNPVPSSPCRLSSSPSHRKSSTSKRIPSPHLLHPTSEGGAKIKGKPRSPLPGRARSCSPAPSKAFATDMMAPLSPSPSHGSQAEHRVRSSCSFSFNTKESENSRMQNNCSFKLTRHRQSSSSSSKHSGSETCRHLPRSGSGLSGESRPRGCPIRRFHCSPSEGHLASIASQAASPSIDRQELRSFSGGMYRNRRCLSDLYCNTNTELSPTSPIAFDGASCSLSPTSSLPSSRHRCSQLQQQRSISAAEMLTSSSRRGRDEGGASPTWSNPSTRTSQGGGASSYSHSPSPHLLQVPDYPTMLRPITPDNSLNFFNNNGSFNGGENQPNTRCRQQHQHSHGASMNAAHTQMRHSVLSDSNLAYYKSQLYLDDDCDGSGKKSETDPNVRRNSTFTHSTGKINLSYCEGFGSVAGECGSVTANMLRPSSSCGSSSSYGSSLHPHNQHPTLQHHACCRHEQPHELHQQQGDASDPSSTAHIMSCSASQELHNRRHNNRHHHSTGLLSPTDNQNLRINCDRLSASSHNINTHNLNPSHQNINKSLSACVMETKL</sequence>
<feature type="compositionally biased region" description="Low complexity" evidence="1">
    <location>
        <begin position="65"/>
        <end position="91"/>
    </location>
</feature>
<feature type="region of interest" description="Disordered" evidence="1">
    <location>
        <begin position="63"/>
        <end position="101"/>
    </location>
</feature>
<feature type="compositionally biased region" description="Basic residues" evidence="1">
    <location>
        <begin position="1173"/>
        <end position="1183"/>
    </location>
</feature>
<dbReference type="EMBL" id="BMAT01003262">
    <property type="protein sequence ID" value="GFS22611.1"/>
    <property type="molecule type" value="Genomic_DNA"/>
</dbReference>
<accession>A0AAV4JPV0</accession>
<feature type="compositionally biased region" description="Basic residues" evidence="1">
    <location>
        <begin position="503"/>
        <end position="515"/>
    </location>
</feature>
<organism evidence="3 4">
    <name type="scientific">Elysia marginata</name>
    <dbReference type="NCBI Taxonomy" id="1093978"/>
    <lineage>
        <taxon>Eukaryota</taxon>
        <taxon>Metazoa</taxon>
        <taxon>Spiralia</taxon>
        <taxon>Lophotrochozoa</taxon>
        <taxon>Mollusca</taxon>
        <taxon>Gastropoda</taxon>
        <taxon>Heterobranchia</taxon>
        <taxon>Euthyneura</taxon>
        <taxon>Panpulmonata</taxon>
        <taxon>Sacoglossa</taxon>
        <taxon>Placobranchoidea</taxon>
        <taxon>Plakobranchidae</taxon>
        <taxon>Elysia</taxon>
    </lineage>
</organism>
<feature type="region of interest" description="Disordered" evidence="1">
    <location>
        <begin position="673"/>
        <end position="748"/>
    </location>
</feature>
<feature type="region of interest" description="Disordered" evidence="1">
    <location>
        <begin position="592"/>
        <end position="626"/>
    </location>
</feature>
<feature type="compositionally biased region" description="Polar residues" evidence="1">
    <location>
        <begin position="922"/>
        <end position="940"/>
    </location>
</feature>